<keyword evidence="2" id="KW-0539">Nucleus</keyword>
<organism evidence="5 6">
    <name type="scientific">Gnathostoma spinigerum</name>
    <dbReference type="NCBI Taxonomy" id="75299"/>
    <lineage>
        <taxon>Eukaryota</taxon>
        <taxon>Metazoa</taxon>
        <taxon>Ecdysozoa</taxon>
        <taxon>Nematoda</taxon>
        <taxon>Chromadorea</taxon>
        <taxon>Rhabditida</taxon>
        <taxon>Spirurina</taxon>
        <taxon>Gnathostomatomorpha</taxon>
        <taxon>Gnathostomatoidea</taxon>
        <taxon>Gnathostomatidae</taxon>
        <taxon>Gnathostoma</taxon>
    </lineage>
</organism>
<protein>
    <recommendedName>
        <fullName evidence="4">FAM192A/Fyv6 N-terminal domain-containing protein</fullName>
    </recommendedName>
</protein>
<feature type="compositionally biased region" description="Basic and acidic residues" evidence="3">
    <location>
        <begin position="20"/>
        <end position="30"/>
    </location>
</feature>
<dbReference type="AlphaFoldDB" id="A0ABD6EHD4"/>
<feature type="compositionally biased region" description="Basic and acidic residues" evidence="3">
    <location>
        <begin position="149"/>
        <end position="158"/>
    </location>
</feature>
<gene>
    <name evidence="5" type="ORF">AB6A40_004268</name>
</gene>
<dbReference type="Proteomes" id="UP001608902">
    <property type="component" value="Unassembled WGS sequence"/>
</dbReference>
<feature type="domain" description="FAM192A/Fyv6 N-terminal" evidence="4">
    <location>
        <begin position="5"/>
        <end position="104"/>
    </location>
</feature>
<dbReference type="PANTHER" id="PTHR13495:SF0">
    <property type="entry name" value="PSME3-INTERACTING PROTEIN"/>
    <property type="match status" value="1"/>
</dbReference>
<dbReference type="PANTHER" id="PTHR13495">
    <property type="entry name" value="NEFA-INTERACTING NUCLEAR PROTEIN NIP30"/>
    <property type="match status" value="1"/>
</dbReference>
<evidence type="ECO:0000256" key="2">
    <source>
        <dbReference type="ARBA" id="ARBA00023242"/>
    </source>
</evidence>
<dbReference type="GO" id="GO:0005634">
    <property type="term" value="C:nucleus"/>
    <property type="evidence" value="ECO:0007669"/>
    <property type="project" value="UniProtKB-SubCell"/>
</dbReference>
<evidence type="ECO:0000256" key="1">
    <source>
        <dbReference type="ARBA" id="ARBA00004123"/>
    </source>
</evidence>
<dbReference type="Pfam" id="PF10187">
    <property type="entry name" value="FAM192A_Fyv6_N"/>
    <property type="match status" value="1"/>
</dbReference>
<accession>A0ABD6EHD4</accession>
<sequence>MTERFVTQKEIDEAREVRQKEWEKVRKASDPLEAPEEPVDNRSLYERLKEVRDKKQAEFEEDHKFKNMVRGLDSDESDFLSMVDNMKQQQERLLKEEEKLVLSECERSRSRAVSDGQIPSVSSLRPVISNKPKTNKQAEILRSAIKRRSTNEDGDNCKRPSSANIVLQQPTAAEVIGVLPGIASYTSTSSDSESESENSGSGDVVLPLVNSNYFSSESESDDESDSSTDDQAVLPVLVQADKMAAKSKQSDSCEE</sequence>
<dbReference type="InterPro" id="IPR019331">
    <property type="entry name" value="FAM192A/Fyv6_N"/>
</dbReference>
<dbReference type="InterPro" id="IPR039845">
    <property type="entry name" value="FAM192A"/>
</dbReference>
<comment type="subcellular location">
    <subcellularLocation>
        <location evidence="1">Nucleus</location>
    </subcellularLocation>
</comment>
<feature type="compositionally biased region" description="Low complexity" evidence="3">
    <location>
        <begin position="184"/>
        <end position="203"/>
    </location>
</feature>
<proteinExistence type="predicted"/>
<reference evidence="5 6" key="1">
    <citation type="submission" date="2024-08" db="EMBL/GenBank/DDBJ databases">
        <title>Gnathostoma spinigerum genome.</title>
        <authorList>
            <person name="Gonzalez-Bertolin B."/>
            <person name="Monzon S."/>
            <person name="Zaballos A."/>
            <person name="Jimenez P."/>
            <person name="Dekumyoy P."/>
            <person name="Varona S."/>
            <person name="Cuesta I."/>
            <person name="Sumanam S."/>
            <person name="Adisakwattana P."/>
            <person name="Gasser R.B."/>
            <person name="Hernandez-Gonzalez A."/>
            <person name="Young N.D."/>
            <person name="Perteguer M.J."/>
        </authorList>
    </citation>
    <scope>NUCLEOTIDE SEQUENCE [LARGE SCALE GENOMIC DNA]</scope>
    <source>
        <strain evidence="5">AL3</strain>
        <tissue evidence="5">Liver</tissue>
    </source>
</reference>
<keyword evidence="6" id="KW-1185">Reference proteome</keyword>
<feature type="region of interest" description="Disordered" evidence="3">
    <location>
        <begin position="20"/>
        <end position="45"/>
    </location>
</feature>
<feature type="region of interest" description="Disordered" evidence="3">
    <location>
        <begin position="184"/>
        <end position="232"/>
    </location>
</feature>
<feature type="region of interest" description="Disordered" evidence="3">
    <location>
        <begin position="111"/>
        <end position="165"/>
    </location>
</feature>
<evidence type="ECO:0000256" key="3">
    <source>
        <dbReference type="SAM" id="MobiDB-lite"/>
    </source>
</evidence>
<comment type="caution">
    <text evidence="5">The sequence shown here is derived from an EMBL/GenBank/DDBJ whole genome shotgun (WGS) entry which is preliminary data.</text>
</comment>
<dbReference type="EMBL" id="JBGFUD010002399">
    <property type="protein sequence ID" value="MFH4977559.1"/>
    <property type="molecule type" value="Genomic_DNA"/>
</dbReference>
<evidence type="ECO:0000259" key="4">
    <source>
        <dbReference type="Pfam" id="PF10187"/>
    </source>
</evidence>
<evidence type="ECO:0000313" key="5">
    <source>
        <dbReference type="EMBL" id="MFH4977559.1"/>
    </source>
</evidence>
<evidence type="ECO:0000313" key="6">
    <source>
        <dbReference type="Proteomes" id="UP001608902"/>
    </source>
</evidence>
<name>A0ABD6EHD4_9BILA</name>
<feature type="compositionally biased region" description="Acidic residues" evidence="3">
    <location>
        <begin position="218"/>
        <end position="228"/>
    </location>
</feature>